<dbReference type="SUPFAM" id="SSF102198">
    <property type="entry name" value="Putative cyclase"/>
    <property type="match status" value="1"/>
</dbReference>
<protein>
    <submittedName>
        <fullName evidence="1">Cyclase family protein</fullName>
    </submittedName>
</protein>
<dbReference type="PANTHER" id="PTHR34861:SF11">
    <property type="entry name" value="CYCLASE"/>
    <property type="match status" value="1"/>
</dbReference>
<evidence type="ECO:0000313" key="1">
    <source>
        <dbReference type="EMBL" id="MBR0656940.1"/>
    </source>
</evidence>
<dbReference type="EMBL" id="JAAEDH010000023">
    <property type="protein sequence ID" value="MBR0656940.1"/>
    <property type="molecule type" value="Genomic_DNA"/>
</dbReference>
<dbReference type="InterPro" id="IPR007325">
    <property type="entry name" value="KFase/CYL"/>
</dbReference>
<reference evidence="1" key="2">
    <citation type="journal article" date="2021" name="Syst. Appl. Microbiol.">
        <title>Roseomonas hellenica sp. nov., isolated from roots of wild-growing Alkanna tinctoria.</title>
        <authorList>
            <person name="Rat A."/>
            <person name="Naranjo H.D."/>
            <person name="Lebbe L."/>
            <person name="Cnockaert M."/>
            <person name="Krigas N."/>
            <person name="Grigoriadou K."/>
            <person name="Maloupa E."/>
            <person name="Willems A."/>
        </authorList>
    </citation>
    <scope>NUCLEOTIDE SEQUENCE</scope>
    <source>
        <strain evidence="1">LMG 28251</strain>
    </source>
</reference>
<comment type="caution">
    <text evidence="1">The sequence shown here is derived from an EMBL/GenBank/DDBJ whole genome shotgun (WGS) entry which is preliminary data.</text>
</comment>
<dbReference type="PANTHER" id="PTHR34861">
    <property type="match status" value="1"/>
</dbReference>
<accession>A0AAF1KKT1</accession>
<proteinExistence type="predicted"/>
<organism evidence="1 2">
    <name type="scientific">Plastoroseomonas arctica</name>
    <dbReference type="NCBI Taxonomy" id="1509237"/>
    <lineage>
        <taxon>Bacteria</taxon>
        <taxon>Pseudomonadati</taxon>
        <taxon>Pseudomonadota</taxon>
        <taxon>Alphaproteobacteria</taxon>
        <taxon>Acetobacterales</taxon>
        <taxon>Acetobacteraceae</taxon>
        <taxon>Plastoroseomonas</taxon>
    </lineage>
</organism>
<gene>
    <name evidence="1" type="ORF">GXW79_17810</name>
</gene>
<name>A0AAF1KKT1_9PROT</name>
<dbReference type="InterPro" id="IPR037175">
    <property type="entry name" value="KFase_sf"/>
</dbReference>
<dbReference type="GO" id="GO:0004061">
    <property type="term" value="F:arylformamidase activity"/>
    <property type="evidence" value="ECO:0007669"/>
    <property type="project" value="InterPro"/>
</dbReference>
<dbReference type="GO" id="GO:0019441">
    <property type="term" value="P:L-tryptophan catabolic process to kynurenine"/>
    <property type="evidence" value="ECO:0007669"/>
    <property type="project" value="InterPro"/>
</dbReference>
<dbReference type="Gene3D" id="3.50.30.50">
    <property type="entry name" value="Putative cyclase"/>
    <property type="match status" value="1"/>
</dbReference>
<dbReference type="Proteomes" id="UP001196068">
    <property type="component" value="Unassembled WGS sequence"/>
</dbReference>
<sequence length="322" mass="33801">MTPPRYAELPRPDDATGLPLAWGAWGPADEIGTLNRITDATVAAGAAEIRDGKRFNLNLPLDEPFGAALSGAHRRRAAPTPTLVVEDGPDKMTRDDKLDGFWLQASSQWDGLNHYACPIHGFYNNAPLAAVIHGQGSRNGIDKALAHGIAGRAILADLPRYFAGIGREWRALGSLRASAADLTACLAASGVTPLAGDIVLVRTGWLAAFHAAGDAEARDALLRGRDYSGVDGGSATWEWLWDTGIAAIAADNPTVEAFPITALRPSLHWGIGRMGLCLGEFFDLEALAEDSAATGRATAFLVAAPLNLRGGVGSPANAIALR</sequence>
<dbReference type="AlphaFoldDB" id="A0AAF1KKT1"/>
<keyword evidence="2" id="KW-1185">Reference proteome</keyword>
<evidence type="ECO:0000313" key="2">
    <source>
        <dbReference type="Proteomes" id="UP001196068"/>
    </source>
</evidence>
<dbReference type="RefSeq" id="WP_211875801.1">
    <property type="nucleotide sequence ID" value="NZ_JAAEDH010000023.1"/>
</dbReference>
<dbReference type="Pfam" id="PF04199">
    <property type="entry name" value="Cyclase"/>
    <property type="match status" value="1"/>
</dbReference>
<reference evidence="1" key="1">
    <citation type="submission" date="2020-01" db="EMBL/GenBank/DDBJ databases">
        <authorList>
            <person name="Rat A."/>
        </authorList>
    </citation>
    <scope>NUCLEOTIDE SEQUENCE</scope>
    <source>
        <strain evidence="1">LMG 28251</strain>
    </source>
</reference>